<reference evidence="8" key="2">
    <citation type="submission" date="2021-08" db="EMBL/GenBank/DDBJ databases">
        <authorList>
            <person name="Eriksson T."/>
        </authorList>
    </citation>
    <scope>NUCLEOTIDE SEQUENCE</scope>
    <source>
        <strain evidence="8">Stoneville</strain>
        <tissue evidence="8">Whole head</tissue>
    </source>
</reference>
<keyword evidence="7" id="KW-0325">Glycoprotein</keyword>
<protein>
    <recommendedName>
        <fullName evidence="3">acid phosphatase</fullName>
        <ecNumber evidence="3">3.1.3.2</ecNumber>
    </recommendedName>
</protein>
<evidence type="ECO:0000256" key="3">
    <source>
        <dbReference type="ARBA" id="ARBA00012646"/>
    </source>
</evidence>
<evidence type="ECO:0000256" key="2">
    <source>
        <dbReference type="ARBA" id="ARBA00005375"/>
    </source>
</evidence>
<evidence type="ECO:0000256" key="5">
    <source>
        <dbReference type="ARBA" id="ARBA00022801"/>
    </source>
</evidence>
<sequence length="260" mass="31251">MSLQLVLASLFPPENELIWEKHLKWQPVPFTYWPIEKDHVLGEAYENCPRYLKLYYDYMETLDRRNLYGNYSDVAQYLERHAGINATTREMAEIYFTLRVELENGLELPDWTRQVYPQVLYQLAHLEYHVATATSEMKRLSSGFLLNKIITDTKLKMQNLLPQNRKMFLYSGHEYNIVFLMKLLGIYYSHIPPYGAYILVEIHNVKGVRSVRIFYQDYTMGKPKRMRLPKCQRFCRFERLVKLYQKYLPESEEECERVEE</sequence>
<comment type="similarity">
    <text evidence="2">Belongs to the histidine acid phosphatase family.</text>
</comment>
<dbReference type="EMBL" id="JABDTM020006402">
    <property type="protein sequence ID" value="KAH0821742.1"/>
    <property type="molecule type" value="Genomic_DNA"/>
</dbReference>
<keyword evidence="6" id="KW-1015">Disulfide bond</keyword>
<organism evidence="8 9">
    <name type="scientific">Tenebrio molitor</name>
    <name type="common">Yellow mealworm beetle</name>
    <dbReference type="NCBI Taxonomy" id="7067"/>
    <lineage>
        <taxon>Eukaryota</taxon>
        <taxon>Metazoa</taxon>
        <taxon>Ecdysozoa</taxon>
        <taxon>Arthropoda</taxon>
        <taxon>Hexapoda</taxon>
        <taxon>Insecta</taxon>
        <taxon>Pterygota</taxon>
        <taxon>Neoptera</taxon>
        <taxon>Endopterygota</taxon>
        <taxon>Coleoptera</taxon>
        <taxon>Polyphaga</taxon>
        <taxon>Cucujiformia</taxon>
        <taxon>Tenebrionidae</taxon>
        <taxon>Tenebrio</taxon>
    </lineage>
</organism>
<evidence type="ECO:0000256" key="6">
    <source>
        <dbReference type="ARBA" id="ARBA00023157"/>
    </source>
</evidence>
<keyword evidence="5" id="KW-0378">Hydrolase</keyword>
<dbReference type="InterPro" id="IPR000560">
    <property type="entry name" value="His_Pase_clade-2"/>
</dbReference>
<dbReference type="InterPro" id="IPR029033">
    <property type="entry name" value="His_PPase_superfam"/>
</dbReference>
<comment type="caution">
    <text evidence="8">The sequence shown here is derived from an EMBL/GenBank/DDBJ whole genome shotgun (WGS) entry which is preliminary data.</text>
</comment>
<evidence type="ECO:0000256" key="7">
    <source>
        <dbReference type="ARBA" id="ARBA00023180"/>
    </source>
</evidence>
<dbReference type="GO" id="GO:0003993">
    <property type="term" value="F:acid phosphatase activity"/>
    <property type="evidence" value="ECO:0007669"/>
    <property type="project" value="UniProtKB-EC"/>
</dbReference>
<dbReference type="InterPro" id="IPR050645">
    <property type="entry name" value="Histidine_acid_phosphatase"/>
</dbReference>
<comment type="catalytic activity">
    <reaction evidence="1">
        <text>a phosphate monoester + H2O = an alcohol + phosphate</text>
        <dbReference type="Rhea" id="RHEA:15017"/>
        <dbReference type="ChEBI" id="CHEBI:15377"/>
        <dbReference type="ChEBI" id="CHEBI:30879"/>
        <dbReference type="ChEBI" id="CHEBI:43474"/>
        <dbReference type="ChEBI" id="CHEBI:67140"/>
        <dbReference type="EC" id="3.1.3.2"/>
    </reaction>
</comment>
<accession>A0A8J6HWW7</accession>
<evidence type="ECO:0000256" key="1">
    <source>
        <dbReference type="ARBA" id="ARBA00000032"/>
    </source>
</evidence>
<dbReference type="AlphaFoldDB" id="A0A8J6HWW7"/>
<evidence type="ECO:0000256" key="4">
    <source>
        <dbReference type="ARBA" id="ARBA00022729"/>
    </source>
</evidence>
<dbReference type="Pfam" id="PF00328">
    <property type="entry name" value="His_Phos_2"/>
    <property type="match status" value="1"/>
</dbReference>
<keyword evidence="9" id="KW-1185">Reference proteome</keyword>
<dbReference type="PANTHER" id="PTHR11567">
    <property type="entry name" value="ACID PHOSPHATASE-RELATED"/>
    <property type="match status" value="1"/>
</dbReference>
<reference evidence="8" key="1">
    <citation type="journal article" date="2020" name="J Insects Food Feed">
        <title>The yellow mealworm (Tenebrio molitor) genome: a resource for the emerging insects as food and feed industry.</title>
        <authorList>
            <person name="Eriksson T."/>
            <person name="Andere A."/>
            <person name="Kelstrup H."/>
            <person name="Emery V."/>
            <person name="Picard C."/>
        </authorList>
    </citation>
    <scope>NUCLEOTIDE SEQUENCE</scope>
    <source>
        <strain evidence="8">Stoneville</strain>
        <tissue evidence="8">Whole head</tissue>
    </source>
</reference>
<gene>
    <name evidence="8" type="ORF">GEV33_001049</name>
</gene>
<evidence type="ECO:0000313" key="8">
    <source>
        <dbReference type="EMBL" id="KAH0821742.1"/>
    </source>
</evidence>
<dbReference type="Gene3D" id="3.40.50.1240">
    <property type="entry name" value="Phosphoglycerate mutase-like"/>
    <property type="match status" value="1"/>
</dbReference>
<keyword evidence="4" id="KW-0732">Signal</keyword>
<dbReference type="PANTHER" id="PTHR11567:SF211">
    <property type="entry name" value="PROSTATIC ACID PHOSPHATASE"/>
    <property type="match status" value="1"/>
</dbReference>
<name>A0A8J6HWW7_TENMO</name>
<evidence type="ECO:0000313" key="9">
    <source>
        <dbReference type="Proteomes" id="UP000719412"/>
    </source>
</evidence>
<dbReference type="EC" id="3.1.3.2" evidence="3"/>
<dbReference type="SUPFAM" id="SSF53254">
    <property type="entry name" value="Phosphoglycerate mutase-like"/>
    <property type="match status" value="1"/>
</dbReference>
<proteinExistence type="inferred from homology"/>
<dbReference type="Proteomes" id="UP000719412">
    <property type="component" value="Unassembled WGS sequence"/>
</dbReference>